<organism evidence="1 2">
    <name type="scientific">Rhododendron molle</name>
    <name type="common">Chinese azalea</name>
    <name type="synonym">Azalea mollis</name>
    <dbReference type="NCBI Taxonomy" id="49168"/>
    <lineage>
        <taxon>Eukaryota</taxon>
        <taxon>Viridiplantae</taxon>
        <taxon>Streptophyta</taxon>
        <taxon>Embryophyta</taxon>
        <taxon>Tracheophyta</taxon>
        <taxon>Spermatophyta</taxon>
        <taxon>Magnoliopsida</taxon>
        <taxon>eudicotyledons</taxon>
        <taxon>Gunneridae</taxon>
        <taxon>Pentapetalae</taxon>
        <taxon>asterids</taxon>
        <taxon>Ericales</taxon>
        <taxon>Ericaceae</taxon>
        <taxon>Ericoideae</taxon>
        <taxon>Rhodoreae</taxon>
        <taxon>Rhododendron</taxon>
    </lineage>
</organism>
<protein>
    <submittedName>
        <fullName evidence="1">Uncharacterized protein</fullName>
    </submittedName>
</protein>
<name>A0ACC0N547_RHOML</name>
<proteinExistence type="predicted"/>
<reference evidence="1" key="1">
    <citation type="submission" date="2022-02" db="EMBL/GenBank/DDBJ databases">
        <title>Plant Genome Project.</title>
        <authorList>
            <person name="Zhang R.-G."/>
        </authorList>
    </citation>
    <scope>NUCLEOTIDE SEQUENCE</scope>
    <source>
        <strain evidence="1">AT1</strain>
    </source>
</reference>
<evidence type="ECO:0000313" key="2">
    <source>
        <dbReference type="Proteomes" id="UP001062846"/>
    </source>
</evidence>
<accession>A0ACC0N547</accession>
<comment type="caution">
    <text evidence="1">The sequence shown here is derived from an EMBL/GenBank/DDBJ whole genome shotgun (WGS) entry which is preliminary data.</text>
</comment>
<gene>
    <name evidence="1" type="ORF">RHMOL_Rhmol07G0270500</name>
</gene>
<dbReference type="Proteomes" id="UP001062846">
    <property type="component" value="Chromosome 7"/>
</dbReference>
<dbReference type="EMBL" id="CM046394">
    <property type="protein sequence ID" value="KAI8548390.1"/>
    <property type="molecule type" value="Genomic_DNA"/>
</dbReference>
<evidence type="ECO:0000313" key="1">
    <source>
        <dbReference type="EMBL" id="KAI8548390.1"/>
    </source>
</evidence>
<keyword evidence="2" id="KW-1185">Reference proteome</keyword>
<sequence length="88" mass="10286">MRSLTKNHPQSGITNDPKALLQRTGSTLRNTSREPNQRADHLASTFRRRTRGYHRIHGNSYLYPGVYDKRWSFRNASFIQVFVFFSGL</sequence>